<dbReference type="PANTHER" id="PTHR26454">
    <property type="entry name" value="OLFACTORY RECEPTOR"/>
    <property type="match status" value="1"/>
</dbReference>
<accession>A0A8J6JQT0</accession>
<dbReference type="PRINTS" id="PR00237">
    <property type="entry name" value="GPCRRHODOPSN"/>
</dbReference>
<keyword evidence="3 10" id="KW-0812">Transmembrane</keyword>
<keyword evidence="8" id="KW-0675">Receptor</keyword>
<sequence length="311" mass="34643">MISYNLTYFVLAGFTLNPALKITAVTTLIPVYILSLIGNLLTIMTTSMDRQLQAPMYFFLRSLASLDILFISSTVPKLLSILVSSDKAISLNGCLLQLYIYISSGATVFHTLGLLSIDRYLAICHPLRYNTIMNSQVCWRIVACTWIFGFLEFLPAILLMSRLHWCSGNNVIDHFFCDGSAVLHLSCSATHVAQIVFFSVACCTILSSFIPTIFSYCFIISSILHISSSAGRRKTFSTCSSHFVAVLLSYGSCIFIYIYNAGTAPSKSGKTVAIFNSILTPFLHPFIYTLRNQIVLTSLRRVFGRTFHSMK</sequence>
<evidence type="ECO:0000256" key="6">
    <source>
        <dbReference type="ARBA" id="ARBA00023040"/>
    </source>
</evidence>
<keyword evidence="2" id="KW-1003">Cell membrane</keyword>
<feature type="transmembrane region" description="Helical" evidence="10">
    <location>
        <begin position="236"/>
        <end position="259"/>
    </location>
</feature>
<dbReference type="PROSITE" id="PS50262">
    <property type="entry name" value="G_PROTEIN_RECEP_F1_2"/>
    <property type="match status" value="1"/>
</dbReference>
<comment type="subcellular location">
    <subcellularLocation>
        <location evidence="1">Cell membrane</location>
        <topology evidence="1">Multi-pass membrane protein</topology>
    </subcellularLocation>
</comment>
<keyword evidence="7 10" id="KW-0472">Membrane</keyword>
<feature type="domain" description="G-protein coupled receptors family 1 profile" evidence="11">
    <location>
        <begin position="38"/>
        <end position="288"/>
    </location>
</feature>
<protein>
    <recommendedName>
        <fullName evidence="11">G-protein coupled receptors family 1 profile domain-containing protein</fullName>
    </recommendedName>
</protein>
<dbReference type="InterPro" id="IPR000276">
    <property type="entry name" value="GPCR_Rhodpsn"/>
</dbReference>
<evidence type="ECO:0000256" key="9">
    <source>
        <dbReference type="ARBA" id="ARBA00023224"/>
    </source>
</evidence>
<dbReference type="AlphaFoldDB" id="A0A8J6JQT0"/>
<evidence type="ECO:0000256" key="8">
    <source>
        <dbReference type="ARBA" id="ARBA00023170"/>
    </source>
</evidence>
<evidence type="ECO:0000256" key="2">
    <source>
        <dbReference type="ARBA" id="ARBA00022475"/>
    </source>
</evidence>
<evidence type="ECO:0000256" key="1">
    <source>
        <dbReference type="ARBA" id="ARBA00004651"/>
    </source>
</evidence>
<feature type="transmembrane region" description="Helical" evidence="10">
    <location>
        <begin position="95"/>
        <end position="117"/>
    </location>
</feature>
<reference evidence="12" key="1">
    <citation type="thesis" date="2020" institute="ProQuest LLC" country="789 East Eisenhower Parkway, Ann Arbor, MI, USA">
        <title>Comparative Genomics and Chromosome Evolution.</title>
        <authorList>
            <person name="Mudd A.B."/>
        </authorList>
    </citation>
    <scope>NUCLEOTIDE SEQUENCE</scope>
    <source>
        <strain evidence="12">HN-11 Male</strain>
        <tissue evidence="12">Kidney and liver</tissue>
    </source>
</reference>
<keyword evidence="4" id="KW-0552">Olfaction</keyword>
<feature type="transmembrane region" description="Helical" evidence="10">
    <location>
        <begin position="20"/>
        <end position="44"/>
    </location>
</feature>
<evidence type="ECO:0000313" key="12">
    <source>
        <dbReference type="EMBL" id="KAG9468020.1"/>
    </source>
</evidence>
<evidence type="ECO:0000256" key="7">
    <source>
        <dbReference type="ARBA" id="ARBA00023136"/>
    </source>
</evidence>
<feature type="transmembrane region" description="Helical" evidence="10">
    <location>
        <begin position="56"/>
        <end position="75"/>
    </location>
</feature>
<proteinExistence type="predicted"/>
<dbReference type="Proteomes" id="UP000770717">
    <property type="component" value="Unassembled WGS sequence"/>
</dbReference>
<keyword evidence="5 10" id="KW-1133">Transmembrane helix</keyword>
<dbReference type="InterPro" id="IPR047132">
    <property type="entry name" value="Olfact_rcpt_6C-like"/>
</dbReference>
<evidence type="ECO:0000313" key="13">
    <source>
        <dbReference type="Proteomes" id="UP000770717"/>
    </source>
</evidence>
<feature type="transmembrane region" description="Helical" evidence="10">
    <location>
        <begin position="137"/>
        <end position="160"/>
    </location>
</feature>
<feature type="transmembrane region" description="Helical" evidence="10">
    <location>
        <begin position="195"/>
        <end position="224"/>
    </location>
</feature>
<dbReference type="PRINTS" id="PR00245">
    <property type="entry name" value="OLFACTORYR"/>
</dbReference>
<keyword evidence="9" id="KW-0807">Transducer</keyword>
<dbReference type="InterPro" id="IPR000725">
    <property type="entry name" value="Olfact_rcpt"/>
</dbReference>
<dbReference type="PANTHER" id="PTHR26454:SF171">
    <property type="entry name" value="OLFACTORY RECEPTOR"/>
    <property type="match status" value="1"/>
</dbReference>
<dbReference type="GO" id="GO:0004984">
    <property type="term" value="F:olfactory receptor activity"/>
    <property type="evidence" value="ECO:0007669"/>
    <property type="project" value="InterPro"/>
</dbReference>
<evidence type="ECO:0000259" key="11">
    <source>
        <dbReference type="PROSITE" id="PS50262"/>
    </source>
</evidence>
<name>A0A8J6JQT0_ELECQ</name>
<dbReference type="GO" id="GO:0004930">
    <property type="term" value="F:G protein-coupled receptor activity"/>
    <property type="evidence" value="ECO:0007669"/>
    <property type="project" value="UniProtKB-KW"/>
</dbReference>
<dbReference type="SUPFAM" id="SSF81321">
    <property type="entry name" value="Family A G protein-coupled receptor-like"/>
    <property type="match status" value="1"/>
</dbReference>
<evidence type="ECO:0000256" key="4">
    <source>
        <dbReference type="ARBA" id="ARBA00022725"/>
    </source>
</evidence>
<dbReference type="FunFam" id="1.20.1070.10:FF:000015">
    <property type="entry name" value="Olfactory receptor"/>
    <property type="match status" value="1"/>
</dbReference>
<dbReference type="InterPro" id="IPR017452">
    <property type="entry name" value="GPCR_Rhodpsn_7TM"/>
</dbReference>
<dbReference type="OrthoDB" id="9444602at2759"/>
<comment type="caution">
    <text evidence="12">The sequence shown here is derived from an EMBL/GenBank/DDBJ whole genome shotgun (WGS) entry which is preliminary data.</text>
</comment>
<evidence type="ECO:0000256" key="3">
    <source>
        <dbReference type="ARBA" id="ARBA00022692"/>
    </source>
</evidence>
<evidence type="ECO:0000256" key="10">
    <source>
        <dbReference type="SAM" id="Phobius"/>
    </source>
</evidence>
<dbReference type="Gene3D" id="1.20.1070.10">
    <property type="entry name" value="Rhodopsin 7-helix transmembrane proteins"/>
    <property type="match status" value="1"/>
</dbReference>
<keyword evidence="4" id="KW-0716">Sensory transduction</keyword>
<dbReference type="CDD" id="cd13954">
    <property type="entry name" value="7tmA_OR"/>
    <property type="match status" value="1"/>
</dbReference>
<dbReference type="GO" id="GO:0005886">
    <property type="term" value="C:plasma membrane"/>
    <property type="evidence" value="ECO:0007669"/>
    <property type="project" value="UniProtKB-SubCell"/>
</dbReference>
<organism evidence="12 13">
    <name type="scientific">Eleutherodactylus coqui</name>
    <name type="common">Puerto Rican coqui</name>
    <dbReference type="NCBI Taxonomy" id="57060"/>
    <lineage>
        <taxon>Eukaryota</taxon>
        <taxon>Metazoa</taxon>
        <taxon>Chordata</taxon>
        <taxon>Craniata</taxon>
        <taxon>Vertebrata</taxon>
        <taxon>Euteleostomi</taxon>
        <taxon>Amphibia</taxon>
        <taxon>Batrachia</taxon>
        <taxon>Anura</taxon>
        <taxon>Neobatrachia</taxon>
        <taxon>Hyloidea</taxon>
        <taxon>Eleutherodactylidae</taxon>
        <taxon>Eleutherodactylinae</taxon>
        <taxon>Eleutherodactylus</taxon>
        <taxon>Eleutherodactylus</taxon>
    </lineage>
</organism>
<dbReference type="EMBL" id="WNTK01001080">
    <property type="protein sequence ID" value="KAG9468020.1"/>
    <property type="molecule type" value="Genomic_DNA"/>
</dbReference>
<keyword evidence="6" id="KW-0297">G-protein coupled receptor</keyword>
<dbReference type="Pfam" id="PF13853">
    <property type="entry name" value="7tm_4"/>
    <property type="match status" value="1"/>
</dbReference>
<evidence type="ECO:0000256" key="5">
    <source>
        <dbReference type="ARBA" id="ARBA00022989"/>
    </source>
</evidence>
<keyword evidence="13" id="KW-1185">Reference proteome</keyword>
<gene>
    <name evidence="12" type="ORF">GDO78_013881</name>
</gene>
<feature type="transmembrane region" description="Helical" evidence="10">
    <location>
        <begin position="271"/>
        <end position="290"/>
    </location>
</feature>